<organism evidence="4 5">
    <name type="scientific">Brevibacillus agri</name>
    <dbReference type="NCBI Taxonomy" id="51101"/>
    <lineage>
        <taxon>Bacteria</taxon>
        <taxon>Bacillati</taxon>
        <taxon>Bacillota</taxon>
        <taxon>Bacilli</taxon>
        <taxon>Bacillales</taxon>
        <taxon>Paenibacillaceae</taxon>
        <taxon>Brevibacillus</taxon>
    </lineage>
</organism>
<dbReference type="GO" id="GO:0006644">
    <property type="term" value="P:phospholipid metabolic process"/>
    <property type="evidence" value="ECO:0007669"/>
    <property type="project" value="InterPro"/>
</dbReference>
<dbReference type="InterPro" id="IPR033113">
    <property type="entry name" value="PLA2_histidine"/>
</dbReference>
<sequence length="95" mass="10812">MVGRRRRRAGRIPCLYGNWCGPGCSGPGAPIDDIDRCCKKHDRCYQKRGYFSCSCDQELLRCLQNKIDMNTEKGRVAAMISAYFSRSKCIPDDLK</sequence>
<keyword evidence="2" id="KW-0964">Secreted</keyword>
<feature type="domain" description="Phospholipase A2-like central" evidence="3">
    <location>
        <begin position="16"/>
        <end position="47"/>
    </location>
</feature>
<dbReference type="AlphaFoldDB" id="A0A3M8AVX1"/>
<accession>A0A3M8AVX1</accession>
<dbReference type="SUPFAM" id="SSF48619">
    <property type="entry name" value="Phospholipase A2, PLA2"/>
    <property type="match status" value="1"/>
</dbReference>
<dbReference type="Proteomes" id="UP000276178">
    <property type="component" value="Unassembled WGS sequence"/>
</dbReference>
<evidence type="ECO:0000256" key="1">
    <source>
        <dbReference type="ARBA" id="ARBA00004613"/>
    </source>
</evidence>
<comment type="caution">
    <text evidence="4">The sequence shown here is derived from an EMBL/GenBank/DDBJ whole genome shotgun (WGS) entry which is preliminary data.</text>
</comment>
<dbReference type="InterPro" id="IPR016090">
    <property type="entry name" value="PLA2-like_dom"/>
</dbReference>
<dbReference type="PROSITE" id="PS00118">
    <property type="entry name" value="PA2_HIS"/>
    <property type="match status" value="1"/>
</dbReference>
<dbReference type="GO" id="GO:0005576">
    <property type="term" value="C:extracellular region"/>
    <property type="evidence" value="ECO:0007669"/>
    <property type="project" value="UniProtKB-SubCell"/>
</dbReference>
<evidence type="ECO:0000313" key="5">
    <source>
        <dbReference type="Proteomes" id="UP000276178"/>
    </source>
</evidence>
<evidence type="ECO:0000313" key="4">
    <source>
        <dbReference type="EMBL" id="RNB55220.1"/>
    </source>
</evidence>
<evidence type="ECO:0000256" key="2">
    <source>
        <dbReference type="ARBA" id="ARBA00022525"/>
    </source>
</evidence>
<dbReference type="EMBL" id="RHHN01000036">
    <property type="protein sequence ID" value="RNB55220.1"/>
    <property type="molecule type" value="Genomic_DNA"/>
</dbReference>
<comment type="subcellular location">
    <subcellularLocation>
        <location evidence="1">Secreted</location>
    </subcellularLocation>
</comment>
<reference evidence="4 5" key="1">
    <citation type="submission" date="2018-10" db="EMBL/GenBank/DDBJ databases">
        <title>Phylogenomics of Brevibacillus.</title>
        <authorList>
            <person name="Dunlap C."/>
        </authorList>
    </citation>
    <scope>NUCLEOTIDE SEQUENCE [LARGE SCALE GENOMIC DNA]</scope>
    <source>
        <strain evidence="4 5">NRRL NRS 1219</strain>
    </source>
</reference>
<dbReference type="OrthoDB" id="5125543at2"/>
<dbReference type="InterPro" id="IPR036444">
    <property type="entry name" value="PLipase_A2_dom_sf"/>
</dbReference>
<protein>
    <submittedName>
        <fullName evidence="4">Phospholipase</fullName>
    </submittedName>
</protein>
<dbReference type="Pfam" id="PF00068">
    <property type="entry name" value="Phospholip_A2_1"/>
    <property type="match status" value="1"/>
</dbReference>
<name>A0A3M8AVX1_9BACL</name>
<dbReference type="GO" id="GO:0004623">
    <property type="term" value="F:phospholipase A2 activity"/>
    <property type="evidence" value="ECO:0007669"/>
    <property type="project" value="InterPro"/>
</dbReference>
<dbReference type="GO" id="GO:0050482">
    <property type="term" value="P:arachidonate secretion"/>
    <property type="evidence" value="ECO:0007669"/>
    <property type="project" value="InterPro"/>
</dbReference>
<evidence type="ECO:0000259" key="3">
    <source>
        <dbReference type="Pfam" id="PF00068"/>
    </source>
</evidence>
<dbReference type="Gene3D" id="1.20.90.10">
    <property type="entry name" value="Phospholipase A2 domain"/>
    <property type="match status" value="1"/>
</dbReference>
<gene>
    <name evidence="4" type="ORF">EB820_12465</name>
</gene>
<proteinExistence type="predicted"/>